<protein>
    <submittedName>
        <fullName evidence="4">Nucleoside hydrolase</fullName>
    </submittedName>
</protein>
<dbReference type="Pfam" id="PF01156">
    <property type="entry name" value="IU_nuc_hydro"/>
    <property type="match status" value="1"/>
</dbReference>
<organism evidence="4 6">
    <name type="scientific">Corynebacterium glucuronolyticum</name>
    <dbReference type="NCBI Taxonomy" id="39791"/>
    <lineage>
        <taxon>Bacteria</taxon>
        <taxon>Bacillati</taxon>
        <taxon>Actinomycetota</taxon>
        <taxon>Actinomycetes</taxon>
        <taxon>Mycobacteriales</taxon>
        <taxon>Corynebacteriaceae</taxon>
        <taxon>Corynebacterium</taxon>
    </lineage>
</organism>
<dbReference type="GO" id="GO:0008477">
    <property type="term" value="F:purine nucleosidase activity"/>
    <property type="evidence" value="ECO:0007669"/>
    <property type="project" value="TreeGrafter"/>
</dbReference>
<keyword evidence="1 4" id="KW-0378">Hydrolase</keyword>
<dbReference type="RefSeq" id="WP_005388653.1">
    <property type="nucleotide sequence ID" value="NZ_CP066007.1"/>
</dbReference>
<evidence type="ECO:0000313" key="4">
    <source>
        <dbReference type="EMBL" id="QQB47191.1"/>
    </source>
</evidence>
<feature type="domain" description="Inosine/uridine-preferring nucleoside hydrolase" evidence="3">
    <location>
        <begin position="4"/>
        <end position="284"/>
    </location>
</feature>
<dbReference type="EMBL" id="CP069534">
    <property type="protein sequence ID" value="QRP70267.1"/>
    <property type="molecule type" value="Genomic_DNA"/>
</dbReference>
<keyword evidence="2" id="KW-0326">Glycosidase</keyword>
<name>A0A7T4JVT1_9CORY</name>
<dbReference type="Gene3D" id="3.90.245.10">
    <property type="entry name" value="Ribonucleoside hydrolase-like"/>
    <property type="match status" value="1"/>
</dbReference>
<reference evidence="4 6" key="1">
    <citation type="submission" date="2020-12" db="EMBL/GenBank/DDBJ databases">
        <title>FDA dAtabase for Regulatory Grade micrObial Sequences (FDA-ARGOS): Supporting development and validation of Infectious Disease Dx tests.</title>
        <authorList>
            <person name="Sproer C."/>
            <person name="Gronow S."/>
            <person name="Severitt S."/>
            <person name="Schroder I."/>
            <person name="Tallon L."/>
            <person name="Sadzewicz L."/>
            <person name="Zhao X."/>
            <person name="Boylan J."/>
            <person name="Ott S."/>
            <person name="Bowen H."/>
            <person name="Vavikolanu K."/>
            <person name="Mehta A."/>
            <person name="Aluvathingal J."/>
            <person name="Nadendla S."/>
            <person name="Lowell S."/>
            <person name="Myers T."/>
            <person name="Yan Y."/>
            <person name="Sichtig H."/>
        </authorList>
    </citation>
    <scope>NUCLEOTIDE SEQUENCE [LARGE SCALE GENOMIC DNA]</scope>
    <source>
        <strain evidence="4 6">FDAARGOS_1053</strain>
        <strain evidence="5">FDAARGOS_1191</strain>
    </source>
</reference>
<gene>
    <name evidence="4" type="ORF">I6I10_04590</name>
    <name evidence="5" type="ORF">I6J21_10980</name>
</gene>
<proteinExistence type="predicted"/>
<dbReference type="Proteomes" id="UP000617681">
    <property type="component" value="Chromosome"/>
</dbReference>
<accession>A0A7T4JVT1</accession>
<dbReference type="PANTHER" id="PTHR12304:SF4">
    <property type="entry name" value="URIDINE NUCLEOSIDASE"/>
    <property type="match status" value="1"/>
</dbReference>
<dbReference type="GO" id="GO:0005829">
    <property type="term" value="C:cytosol"/>
    <property type="evidence" value="ECO:0007669"/>
    <property type="project" value="TreeGrafter"/>
</dbReference>
<evidence type="ECO:0000313" key="6">
    <source>
        <dbReference type="Proteomes" id="UP000596145"/>
    </source>
</evidence>
<evidence type="ECO:0000313" key="5">
    <source>
        <dbReference type="EMBL" id="QRP70267.1"/>
    </source>
</evidence>
<dbReference type="InterPro" id="IPR036452">
    <property type="entry name" value="Ribo_hydro-like"/>
</dbReference>
<dbReference type="GO" id="GO:0006152">
    <property type="term" value="P:purine nucleoside catabolic process"/>
    <property type="evidence" value="ECO:0007669"/>
    <property type="project" value="TreeGrafter"/>
</dbReference>
<evidence type="ECO:0000256" key="2">
    <source>
        <dbReference type="ARBA" id="ARBA00023295"/>
    </source>
</evidence>
<sequence>MSFVLDCDPGIDDAFALIYMQRTGQLDAVTTTGGNVGTAQTATNARWLLDALGGPTVPVAPGEPAPIARELITTPETHGEYGLGYVHPTPGTLHPGPWEDLWGSKLIVTGPLTNLARFRERCPERYAAIEELTIMGGAIDYPGNTTDHAEWNIWVDPEAAEDVFGHLPPHARVTLCPLNVTEGFRIDPARLTPIAEALGGEVGAALPEIMRFYWEFHESHGIGYTAQIHDLLTCLIACDAVDYAVEEVALTVDTGADRGAVTQVAHPEAGRLPVRVLTGVDYEEAHRVFFDSIAPR</sequence>
<dbReference type="InterPro" id="IPR001910">
    <property type="entry name" value="Inosine/uridine_hydrolase_dom"/>
</dbReference>
<evidence type="ECO:0000259" key="3">
    <source>
        <dbReference type="Pfam" id="PF01156"/>
    </source>
</evidence>
<dbReference type="PANTHER" id="PTHR12304">
    <property type="entry name" value="INOSINE-URIDINE PREFERRING NUCLEOSIDE HYDROLASE"/>
    <property type="match status" value="1"/>
</dbReference>
<dbReference type="GeneID" id="92760994"/>
<dbReference type="Proteomes" id="UP000596145">
    <property type="component" value="Chromosome"/>
</dbReference>
<dbReference type="AlphaFoldDB" id="A0A7T4JVT1"/>
<dbReference type="EMBL" id="CP066007">
    <property type="protein sequence ID" value="QQB47191.1"/>
    <property type="molecule type" value="Genomic_DNA"/>
</dbReference>
<dbReference type="SUPFAM" id="SSF53590">
    <property type="entry name" value="Nucleoside hydrolase"/>
    <property type="match status" value="1"/>
</dbReference>
<dbReference type="OrthoDB" id="9797882at2"/>
<evidence type="ECO:0000256" key="1">
    <source>
        <dbReference type="ARBA" id="ARBA00022801"/>
    </source>
</evidence>
<dbReference type="InterPro" id="IPR023186">
    <property type="entry name" value="IUNH"/>
</dbReference>